<dbReference type="InterPro" id="IPR043128">
    <property type="entry name" value="Rev_trsase/Diguanyl_cyclase"/>
</dbReference>
<dbReference type="EC" id="2.7.7.65" evidence="2"/>
<accession>A0AA37S8E6</accession>
<dbReference type="InterPro" id="IPR000160">
    <property type="entry name" value="GGDEF_dom"/>
</dbReference>
<dbReference type="PANTHER" id="PTHR45138">
    <property type="entry name" value="REGULATORY COMPONENTS OF SENSORY TRANSDUCTION SYSTEM"/>
    <property type="match status" value="1"/>
</dbReference>
<dbReference type="CDD" id="cd01949">
    <property type="entry name" value="GGDEF"/>
    <property type="match status" value="1"/>
</dbReference>
<proteinExistence type="predicted"/>
<dbReference type="SUPFAM" id="SSF55073">
    <property type="entry name" value="Nucleotide cyclase"/>
    <property type="match status" value="1"/>
</dbReference>
<evidence type="ECO:0000313" key="7">
    <source>
        <dbReference type="Proteomes" id="UP001161389"/>
    </source>
</evidence>
<organism evidence="6 7">
    <name type="scientific">Litoribrevibacter albus</name>
    <dbReference type="NCBI Taxonomy" id="1473156"/>
    <lineage>
        <taxon>Bacteria</taxon>
        <taxon>Pseudomonadati</taxon>
        <taxon>Pseudomonadota</taxon>
        <taxon>Gammaproteobacteria</taxon>
        <taxon>Oceanospirillales</taxon>
        <taxon>Oceanospirillaceae</taxon>
        <taxon>Litoribrevibacter</taxon>
    </lineage>
</organism>
<keyword evidence="4" id="KW-0812">Transmembrane</keyword>
<dbReference type="FunFam" id="3.30.70.270:FF:000001">
    <property type="entry name" value="Diguanylate cyclase domain protein"/>
    <property type="match status" value="1"/>
</dbReference>
<reference evidence="6" key="2">
    <citation type="submission" date="2023-01" db="EMBL/GenBank/DDBJ databases">
        <title>Draft genome sequence of Litoribrevibacter albus strain NBRC 110071.</title>
        <authorList>
            <person name="Sun Q."/>
            <person name="Mori K."/>
        </authorList>
    </citation>
    <scope>NUCLEOTIDE SEQUENCE</scope>
    <source>
        <strain evidence="6">NBRC 110071</strain>
    </source>
</reference>
<dbReference type="Proteomes" id="UP001161389">
    <property type="component" value="Unassembled WGS sequence"/>
</dbReference>
<comment type="catalytic activity">
    <reaction evidence="3">
        <text>2 GTP = 3',3'-c-di-GMP + 2 diphosphate</text>
        <dbReference type="Rhea" id="RHEA:24898"/>
        <dbReference type="ChEBI" id="CHEBI:33019"/>
        <dbReference type="ChEBI" id="CHEBI:37565"/>
        <dbReference type="ChEBI" id="CHEBI:58805"/>
        <dbReference type="EC" id="2.7.7.65"/>
    </reaction>
</comment>
<dbReference type="EMBL" id="BSNM01000003">
    <property type="protein sequence ID" value="GLQ30316.1"/>
    <property type="molecule type" value="Genomic_DNA"/>
</dbReference>
<evidence type="ECO:0000256" key="4">
    <source>
        <dbReference type="SAM" id="Phobius"/>
    </source>
</evidence>
<keyword evidence="4" id="KW-0472">Membrane</keyword>
<keyword evidence="4" id="KW-1133">Transmembrane helix</keyword>
<dbReference type="Pfam" id="PF00990">
    <property type="entry name" value="GGDEF"/>
    <property type="match status" value="1"/>
</dbReference>
<dbReference type="PROSITE" id="PS50887">
    <property type="entry name" value="GGDEF"/>
    <property type="match status" value="1"/>
</dbReference>
<sequence>MNTLITRFNGLLISKLHFRVCLMLLAGLTPISTILYYDQVYAVASVSSLVVSYCLVVIFYHCDYFERQCSHLAREVVKDPLTGAYNRRFLMEKLVECLSVFRRTFDVASVISIDIDHFKHINDQYGHDVGDDVLCQLVSTVRARIRHTDRLCRVGGEEFILVLPSTNKFQARVVAESLRERVKKTEFVNGLNVTVSMGVSEVKTGDTVEKLMKRSDMALYEAKRSGRDQVIAS</sequence>
<dbReference type="Gene3D" id="3.30.70.270">
    <property type="match status" value="1"/>
</dbReference>
<feature type="transmembrane region" description="Helical" evidence="4">
    <location>
        <begin position="20"/>
        <end position="37"/>
    </location>
</feature>
<dbReference type="RefSeq" id="WP_284379043.1">
    <property type="nucleotide sequence ID" value="NZ_BSNM01000003.1"/>
</dbReference>
<feature type="transmembrane region" description="Helical" evidence="4">
    <location>
        <begin position="43"/>
        <end position="62"/>
    </location>
</feature>
<evidence type="ECO:0000256" key="1">
    <source>
        <dbReference type="ARBA" id="ARBA00001946"/>
    </source>
</evidence>
<comment type="caution">
    <text evidence="6">The sequence shown here is derived from an EMBL/GenBank/DDBJ whole genome shotgun (WGS) entry which is preliminary data.</text>
</comment>
<name>A0AA37S8E6_9GAMM</name>
<gene>
    <name evidence="6" type="ORF">GCM10007876_07940</name>
</gene>
<dbReference type="InterPro" id="IPR029787">
    <property type="entry name" value="Nucleotide_cyclase"/>
</dbReference>
<dbReference type="SMART" id="SM00267">
    <property type="entry name" value="GGDEF"/>
    <property type="match status" value="1"/>
</dbReference>
<dbReference type="GO" id="GO:0052621">
    <property type="term" value="F:diguanylate cyclase activity"/>
    <property type="evidence" value="ECO:0007669"/>
    <property type="project" value="UniProtKB-EC"/>
</dbReference>
<keyword evidence="7" id="KW-1185">Reference proteome</keyword>
<evidence type="ECO:0000256" key="3">
    <source>
        <dbReference type="ARBA" id="ARBA00034247"/>
    </source>
</evidence>
<dbReference type="PANTHER" id="PTHR45138:SF9">
    <property type="entry name" value="DIGUANYLATE CYCLASE DGCM-RELATED"/>
    <property type="match status" value="1"/>
</dbReference>
<dbReference type="InterPro" id="IPR050469">
    <property type="entry name" value="Diguanylate_Cyclase"/>
</dbReference>
<evidence type="ECO:0000256" key="2">
    <source>
        <dbReference type="ARBA" id="ARBA00012528"/>
    </source>
</evidence>
<evidence type="ECO:0000313" key="6">
    <source>
        <dbReference type="EMBL" id="GLQ30316.1"/>
    </source>
</evidence>
<protein>
    <recommendedName>
        <fullName evidence="2">diguanylate cyclase</fullName>
        <ecNumber evidence="2">2.7.7.65</ecNumber>
    </recommendedName>
</protein>
<evidence type="ECO:0000259" key="5">
    <source>
        <dbReference type="PROSITE" id="PS50887"/>
    </source>
</evidence>
<dbReference type="NCBIfam" id="TIGR00254">
    <property type="entry name" value="GGDEF"/>
    <property type="match status" value="1"/>
</dbReference>
<feature type="domain" description="GGDEF" evidence="5">
    <location>
        <begin position="106"/>
        <end position="233"/>
    </location>
</feature>
<reference evidence="6" key="1">
    <citation type="journal article" date="2014" name="Int. J. Syst. Evol. Microbiol.">
        <title>Complete genome sequence of Corynebacterium casei LMG S-19264T (=DSM 44701T), isolated from a smear-ripened cheese.</title>
        <authorList>
            <consortium name="US DOE Joint Genome Institute (JGI-PGF)"/>
            <person name="Walter F."/>
            <person name="Albersmeier A."/>
            <person name="Kalinowski J."/>
            <person name="Ruckert C."/>
        </authorList>
    </citation>
    <scope>NUCLEOTIDE SEQUENCE</scope>
    <source>
        <strain evidence="6">NBRC 110071</strain>
    </source>
</reference>
<comment type="cofactor">
    <cofactor evidence="1">
        <name>Mg(2+)</name>
        <dbReference type="ChEBI" id="CHEBI:18420"/>
    </cofactor>
</comment>
<dbReference type="AlphaFoldDB" id="A0AA37S8E6"/>